<dbReference type="Proteomes" id="UP000076449">
    <property type="component" value="Chromosome II"/>
</dbReference>
<reference evidence="1" key="1">
    <citation type="journal article" date="2014" name="Genome Announc.">
        <title>Complete sequencing and chromosome-scale genome assembly of the industrial progenitor strain P2niaD18 from the penicillin producer Penicillium chrysogenum.</title>
        <authorList>
            <person name="Specht T."/>
            <person name="Dahlmann T.A."/>
            <person name="Zadra I."/>
            <person name="Kurnsteiner H."/>
            <person name="Kuck U."/>
        </authorList>
    </citation>
    <scope>NUCLEOTIDE SEQUENCE [LARGE SCALE GENOMIC DNA]</scope>
    <source>
        <strain evidence="1">P2niaD18</strain>
    </source>
</reference>
<dbReference type="EMBL" id="CM002799">
    <property type="protein sequence ID" value="KZN87815.1"/>
    <property type="molecule type" value="Genomic_DNA"/>
</dbReference>
<name>A0A167T2G5_PENCH</name>
<proteinExistence type="predicted"/>
<gene>
    <name evidence="1" type="ORF">EN45_063760</name>
</gene>
<organism evidence="1">
    <name type="scientific">Penicillium chrysogenum</name>
    <name type="common">Penicillium notatum</name>
    <dbReference type="NCBI Taxonomy" id="5076"/>
    <lineage>
        <taxon>Eukaryota</taxon>
        <taxon>Fungi</taxon>
        <taxon>Dikarya</taxon>
        <taxon>Ascomycota</taxon>
        <taxon>Pezizomycotina</taxon>
        <taxon>Eurotiomycetes</taxon>
        <taxon>Eurotiomycetidae</taxon>
        <taxon>Eurotiales</taxon>
        <taxon>Aspergillaceae</taxon>
        <taxon>Penicillium</taxon>
        <taxon>Penicillium chrysogenum species complex</taxon>
    </lineage>
</organism>
<dbReference type="InterPro" id="IPR011990">
    <property type="entry name" value="TPR-like_helical_dom_sf"/>
</dbReference>
<sequence length="391" mass="44499">MSQMPSARAAIRDAPYDYAMFNRMWRYGIYSPLELLHQSLPGSLGSMLHFIYHVSSRLNRFLEFDPALGVIFIGNIWQAYRGIGTERLRTKIPISVESNIILQFCHTPTLFKSLSYLTKAFVSVQPLCHSWATIDIFFDHWKGFTFQRDMAAHFVIAHRLLLENCSGERLKALTNDFLSLFPMHIQRSTSRNQHEVYIMSCNIASVLGYGTPVYPQVADLFSKKQSSGAANESAPAMETEYAIRLTFQTLFVLLRYSNFPNAIPGIHISLAFLWRVSFHRSVMESLEATVPWQAVAGFLNSLFSHNTVFSRIQDEKFPIVWSLDNVQSNENEEVERHPYGAYGFPLNARKPASFAFSRYVLALVPLVDYADTGGYGLGRSPQRSIEAVKFC</sequence>
<protein>
    <submittedName>
        <fullName evidence="1">Uncharacterized protein</fullName>
    </submittedName>
</protein>
<dbReference type="SUPFAM" id="SSF48452">
    <property type="entry name" value="TPR-like"/>
    <property type="match status" value="1"/>
</dbReference>
<dbReference type="AlphaFoldDB" id="A0A167T2G5"/>
<evidence type="ECO:0000313" key="1">
    <source>
        <dbReference type="EMBL" id="KZN87815.1"/>
    </source>
</evidence>
<accession>A0A167T2G5</accession>